<organism evidence="1 2">
    <name type="scientific">Dovyalis caffra</name>
    <dbReference type="NCBI Taxonomy" id="77055"/>
    <lineage>
        <taxon>Eukaryota</taxon>
        <taxon>Viridiplantae</taxon>
        <taxon>Streptophyta</taxon>
        <taxon>Embryophyta</taxon>
        <taxon>Tracheophyta</taxon>
        <taxon>Spermatophyta</taxon>
        <taxon>Magnoliopsida</taxon>
        <taxon>eudicotyledons</taxon>
        <taxon>Gunneridae</taxon>
        <taxon>Pentapetalae</taxon>
        <taxon>rosids</taxon>
        <taxon>fabids</taxon>
        <taxon>Malpighiales</taxon>
        <taxon>Salicaceae</taxon>
        <taxon>Flacourtieae</taxon>
        <taxon>Dovyalis</taxon>
    </lineage>
</organism>
<reference evidence="1 2" key="1">
    <citation type="submission" date="2024-01" db="EMBL/GenBank/DDBJ databases">
        <authorList>
            <person name="Waweru B."/>
        </authorList>
    </citation>
    <scope>NUCLEOTIDE SEQUENCE [LARGE SCALE GENOMIC DNA]</scope>
</reference>
<keyword evidence="2" id="KW-1185">Reference proteome</keyword>
<accession>A0AAV1SQ88</accession>
<evidence type="ECO:0000313" key="1">
    <source>
        <dbReference type="EMBL" id="CAK7355746.1"/>
    </source>
</evidence>
<evidence type="ECO:0000313" key="2">
    <source>
        <dbReference type="Proteomes" id="UP001314170"/>
    </source>
</evidence>
<gene>
    <name evidence="1" type="ORF">DCAF_LOCUS26006</name>
</gene>
<comment type="caution">
    <text evidence="1">The sequence shown here is derived from an EMBL/GenBank/DDBJ whole genome shotgun (WGS) entry which is preliminary data.</text>
</comment>
<proteinExistence type="predicted"/>
<name>A0AAV1SQ88_9ROSI</name>
<dbReference type="EMBL" id="CAWUPB010001197">
    <property type="protein sequence ID" value="CAK7355746.1"/>
    <property type="molecule type" value="Genomic_DNA"/>
</dbReference>
<protein>
    <submittedName>
        <fullName evidence="1">Uncharacterized protein</fullName>
    </submittedName>
</protein>
<dbReference type="AlphaFoldDB" id="A0AAV1SQ88"/>
<dbReference type="Proteomes" id="UP001314170">
    <property type="component" value="Unassembled WGS sequence"/>
</dbReference>
<sequence>MVESLVVVPLNPSNAICQTIYQHLQNEVFGGRTLRDGRNTITPSSTCMLWLGRYPTSKRCKCEAWIHANKGMKKK</sequence>